<comment type="caution">
    <text evidence="2">The sequence shown here is derived from an EMBL/GenBank/DDBJ whole genome shotgun (WGS) entry which is preliminary data.</text>
</comment>
<dbReference type="CDD" id="cd01949">
    <property type="entry name" value="GGDEF"/>
    <property type="match status" value="1"/>
</dbReference>
<dbReference type="InterPro" id="IPR000160">
    <property type="entry name" value="GGDEF_dom"/>
</dbReference>
<dbReference type="GO" id="GO:0043709">
    <property type="term" value="P:cell adhesion involved in single-species biofilm formation"/>
    <property type="evidence" value="ECO:0007669"/>
    <property type="project" value="TreeGrafter"/>
</dbReference>
<dbReference type="GO" id="GO:0005886">
    <property type="term" value="C:plasma membrane"/>
    <property type="evidence" value="ECO:0007669"/>
    <property type="project" value="TreeGrafter"/>
</dbReference>
<dbReference type="InterPro" id="IPR050469">
    <property type="entry name" value="Diguanylate_Cyclase"/>
</dbReference>
<dbReference type="GO" id="GO:0052621">
    <property type="term" value="F:diguanylate cyclase activity"/>
    <property type="evidence" value="ECO:0007669"/>
    <property type="project" value="TreeGrafter"/>
</dbReference>
<dbReference type="RefSeq" id="WP_119116873.1">
    <property type="nucleotide sequence ID" value="NZ_QWVS01000015.1"/>
</dbReference>
<dbReference type="PROSITE" id="PS50887">
    <property type="entry name" value="GGDEF"/>
    <property type="match status" value="1"/>
</dbReference>
<gene>
    <name evidence="2" type="ORF">D1953_09135</name>
</gene>
<dbReference type="Proteomes" id="UP000266016">
    <property type="component" value="Unassembled WGS sequence"/>
</dbReference>
<keyword evidence="3" id="KW-1185">Reference proteome</keyword>
<dbReference type="InterPro" id="IPR003018">
    <property type="entry name" value="GAF"/>
</dbReference>
<dbReference type="AlphaFoldDB" id="A0A398BG06"/>
<organism evidence="2 3">
    <name type="scientific">Peribacillus asahii</name>
    <dbReference type="NCBI Taxonomy" id="228899"/>
    <lineage>
        <taxon>Bacteria</taxon>
        <taxon>Bacillati</taxon>
        <taxon>Bacillota</taxon>
        <taxon>Bacilli</taxon>
        <taxon>Bacillales</taxon>
        <taxon>Bacillaceae</taxon>
        <taxon>Peribacillus</taxon>
    </lineage>
</organism>
<dbReference type="GO" id="GO:1902201">
    <property type="term" value="P:negative regulation of bacterial-type flagellum-dependent cell motility"/>
    <property type="evidence" value="ECO:0007669"/>
    <property type="project" value="TreeGrafter"/>
</dbReference>
<dbReference type="InterPro" id="IPR029016">
    <property type="entry name" value="GAF-like_dom_sf"/>
</dbReference>
<dbReference type="FunFam" id="3.30.70.270:FF:000001">
    <property type="entry name" value="Diguanylate cyclase domain protein"/>
    <property type="match status" value="1"/>
</dbReference>
<dbReference type="InterPro" id="IPR043128">
    <property type="entry name" value="Rev_trsase/Diguanyl_cyclase"/>
</dbReference>
<evidence type="ECO:0000313" key="2">
    <source>
        <dbReference type="EMBL" id="RID86483.1"/>
    </source>
</evidence>
<dbReference type="Pfam" id="PF00990">
    <property type="entry name" value="GGDEF"/>
    <property type="match status" value="1"/>
</dbReference>
<dbReference type="Pfam" id="PF13492">
    <property type="entry name" value="GAF_3"/>
    <property type="match status" value="1"/>
</dbReference>
<protein>
    <submittedName>
        <fullName evidence="2">Diguanylate cyclase</fullName>
    </submittedName>
</protein>
<dbReference type="InterPro" id="IPR029787">
    <property type="entry name" value="Nucleotide_cyclase"/>
</dbReference>
<proteinExistence type="predicted"/>
<accession>A0A398BG06</accession>
<dbReference type="NCBIfam" id="TIGR00254">
    <property type="entry name" value="GGDEF"/>
    <property type="match status" value="1"/>
</dbReference>
<dbReference type="SMART" id="SM00267">
    <property type="entry name" value="GGDEF"/>
    <property type="match status" value="1"/>
</dbReference>
<evidence type="ECO:0000259" key="1">
    <source>
        <dbReference type="PROSITE" id="PS50887"/>
    </source>
</evidence>
<dbReference type="PANTHER" id="PTHR45138:SF9">
    <property type="entry name" value="DIGUANYLATE CYCLASE DGCM-RELATED"/>
    <property type="match status" value="1"/>
</dbReference>
<feature type="domain" description="GGDEF" evidence="1">
    <location>
        <begin position="493"/>
        <end position="621"/>
    </location>
</feature>
<dbReference type="SUPFAM" id="SSF55781">
    <property type="entry name" value="GAF domain-like"/>
    <property type="match status" value="2"/>
</dbReference>
<reference evidence="2 3" key="1">
    <citation type="submission" date="2018-08" db="EMBL/GenBank/DDBJ databases">
        <title>Bacillus jemisoniae sp. nov., Bacillus chryseoplanitiae sp. nov., Bacillus resnikiae sp. nov., and Bacillus frankliniae sp. nov., isolated from Viking spacecraft and associated surfaces.</title>
        <authorList>
            <person name="Seuylemezian A."/>
            <person name="Vaishampayan P."/>
        </authorList>
    </citation>
    <scope>NUCLEOTIDE SEQUENCE [LARGE SCALE GENOMIC DNA]</scope>
    <source>
        <strain evidence="2 3">MA001</strain>
    </source>
</reference>
<dbReference type="EMBL" id="QWVS01000015">
    <property type="protein sequence ID" value="RID86483.1"/>
    <property type="molecule type" value="Genomic_DNA"/>
</dbReference>
<dbReference type="PANTHER" id="PTHR45138">
    <property type="entry name" value="REGULATORY COMPONENTS OF SENSORY TRANSDUCTION SYSTEM"/>
    <property type="match status" value="1"/>
</dbReference>
<sequence length="623" mass="71801">MSGRMTQLLNELRVLFFQRISNVDNDMYSTAFIQDVLLITKELLRMEEVAYFKYDDWTQQFYMEATTGAFQKSVLAASDTLITQWNRSENEGYIVPDQLFMEIEGFQAFISLHVDHQMVGLVGFKEKTSSAFSYLQEDWLIFSKEFATIMETVLCIAKTKHKEQRYKQLYRVTEQFHSSMNMTAVLGEVISTLQNVYPTFDYYLFLSQDSYGHGNLPVKELDYNSENVAAMQAYLTGKLQFEDDYTDRHSILYAPLLGKQGVYGVLQIIAPNSLLFPPSELDFITLLANTAGSAIENAQLYQQSKRLVADLQLINETSHYLNSNTCLNDTIRFMKRQIIQSFQANQSGFVLLSDDGALQLLSESSSFFETEDAQVYLSFLKRKIEEEKESQFISDVTVYIEEVDLEYRSLMAVPMMENSILRGFVVVLHKEPYFFSFDMFKLFQSLIHHSSIAMMNSILREELEKMVITDHLTQLHSRSYLDRQMCESMIADDQGTFILIDIDNFKKVNDTYGHQVGDEVLIQVAKVIQRNIRDTDIGARWGGEELAVYLPKVDLHIGLRIAERIKDKVAEQTNPNITISCGVSYWSKERCNNVKELFKRADEALYIAKNTGKNKVLLQQCDC</sequence>
<dbReference type="Gene3D" id="3.30.450.40">
    <property type="match status" value="2"/>
</dbReference>
<dbReference type="SUPFAM" id="SSF55073">
    <property type="entry name" value="Nucleotide cyclase"/>
    <property type="match status" value="1"/>
</dbReference>
<name>A0A398BG06_9BACI</name>
<evidence type="ECO:0000313" key="3">
    <source>
        <dbReference type="Proteomes" id="UP000266016"/>
    </source>
</evidence>
<dbReference type="Gene3D" id="3.30.70.270">
    <property type="match status" value="1"/>
</dbReference>